<reference evidence="1 2" key="1">
    <citation type="submission" date="2015-09" db="EMBL/GenBank/DDBJ databases">
        <title>Atta colombica WGS genome.</title>
        <authorList>
            <person name="Nygaard S."/>
            <person name="Hu H."/>
            <person name="Boomsma J."/>
            <person name="Zhang G."/>
        </authorList>
    </citation>
    <scope>NUCLEOTIDE SEQUENCE [LARGE SCALE GENOMIC DNA]</scope>
    <source>
        <strain evidence="1">Treedump-2</strain>
        <tissue evidence="1">Whole body</tissue>
    </source>
</reference>
<gene>
    <name evidence="1" type="ORF">ALC53_05049</name>
</gene>
<organism evidence="1 2">
    <name type="scientific">Atta colombica</name>
    <dbReference type="NCBI Taxonomy" id="520822"/>
    <lineage>
        <taxon>Eukaryota</taxon>
        <taxon>Metazoa</taxon>
        <taxon>Ecdysozoa</taxon>
        <taxon>Arthropoda</taxon>
        <taxon>Hexapoda</taxon>
        <taxon>Insecta</taxon>
        <taxon>Pterygota</taxon>
        <taxon>Neoptera</taxon>
        <taxon>Endopterygota</taxon>
        <taxon>Hymenoptera</taxon>
        <taxon>Apocrita</taxon>
        <taxon>Aculeata</taxon>
        <taxon>Formicoidea</taxon>
        <taxon>Formicidae</taxon>
        <taxon>Myrmicinae</taxon>
        <taxon>Atta</taxon>
    </lineage>
</organism>
<dbReference type="PANTHER" id="PTHR31511">
    <property type="entry name" value="PROTEIN CBG23764"/>
    <property type="match status" value="1"/>
</dbReference>
<evidence type="ECO:0000313" key="1">
    <source>
        <dbReference type="EMBL" id="KYM84796.1"/>
    </source>
</evidence>
<dbReference type="EMBL" id="KQ976458">
    <property type="protein sequence ID" value="KYM84796.1"/>
    <property type="molecule type" value="Genomic_DNA"/>
</dbReference>
<name>A0A151I4I3_9HYME</name>
<dbReference type="STRING" id="520822.A0A151I4I3"/>
<accession>A0A151I4I3</accession>
<protein>
    <submittedName>
        <fullName evidence="1">Uncharacterized protein</fullName>
    </submittedName>
</protein>
<dbReference type="Proteomes" id="UP000078540">
    <property type="component" value="Unassembled WGS sequence"/>
</dbReference>
<evidence type="ECO:0000313" key="2">
    <source>
        <dbReference type="Proteomes" id="UP000078540"/>
    </source>
</evidence>
<sequence length="245" mass="28605">MKVHELVKATGISYGEQLIAEREPYFKEDVNKPLHVGCHIEFSREINMKRTIINVQLLDNACFAWSVIAALHLAKKNTERKSSYPHYSIMLNLTSSMFTSKTKKILPLWLTDRKRGKHVNFLFIQDPCNDNTGHFAWTKNFFRLMRSQIIATKNRIYFCDRLENLTIAQSGCPVKTTSDIKIRFINSFKFLSTNLEKLASYLDKDKLKITRSEFLNLSAEDFDLFIHKGIFPYEYVDCVEKLEDT</sequence>
<dbReference type="AlphaFoldDB" id="A0A151I4I3"/>
<proteinExistence type="predicted"/>
<dbReference type="PANTHER" id="PTHR31511:SF12">
    <property type="entry name" value="RHO TERMINATION FACTOR N-TERMINAL DOMAIN-CONTAINING PROTEIN"/>
    <property type="match status" value="1"/>
</dbReference>
<keyword evidence="2" id="KW-1185">Reference proteome</keyword>